<evidence type="ECO:0000256" key="1">
    <source>
        <dbReference type="ARBA" id="ARBA00022630"/>
    </source>
</evidence>
<comment type="similarity">
    <text evidence="5">Belongs to the dus family.</text>
</comment>
<evidence type="ECO:0000313" key="8">
    <source>
        <dbReference type="Proteomes" id="UP001597375"/>
    </source>
</evidence>
<dbReference type="PANTHER" id="PTHR11082">
    <property type="entry name" value="TRNA-DIHYDROURIDINE SYNTHASE"/>
    <property type="match status" value="1"/>
</dbReference>
<comment type="caution">
    <text evidence="7">The sequence shown here is derived from an EMBL/GenBank/DDBJ whole genome shotgun (WGS) entry which is preliminary data.</text>
</comment>
<dbReference type="EMBL" id="JBHUIT010000002">
    <property type="protein sequence ID" value="MFD2255426.1"/>
    <property type="molecule type" value="Genomic_DNA"/>
</dbReference>
<dbReference type="Gene3D" id="3.20.20.70">
    <property type="entry name" value="Aldolase class I"/>
    <property type="match status" value="1"/>
</dbReference>
<evidence type="ECO:0000313" key="7">
    <source>
        <dbReference type="EMBL" id="MFD2255426.1"/>
    </source>
</evidence>
<evidence type="ECO:0000259" key="6">
    <source>
        <dbReference type="Pfam" id="PF01207"/>
    </source>
</evidence>
<comment type="cofactor">
    <cofactor evidence="5">
        <name>FMN</name>
        <dbReference type="ChEBI" id="CHEBI:58210"/>
    </cofactor>
</comment>
<dbReference type="EC" id="1.3.1.-" evidence="5"/>
<sequence>MRDFLPADIPALVLAPMQDVTDLPFMRVLGRRSLPDWFVTEYFRVHPDSKLNKYILRSICENETDRPIFAQMIGRDIPNLVRSAKELSQYPIAGIDLNLGCPAPVVCRKDAGGGLLRQPEKIREILGALREAIPGRFTVKTRLGYYDAEEFQSLLEIFRSHEIDGLTIHGRTVLDRYQTPVRPPGVKLAVDTMACPVIANGNVVDVETGLSFHRKTNAAGLMVGRGAIRNPWIFGQLQAAFRGETFKTITHQDLSEYIAELSEELARESVSYDPVLHIQRMKKTLIYISEGIDPEFEHGVRRMKTQTEFQALCDQYLSNKNPLPILPSRDSRIFCGFGDLIDH</sequence>
<comment type="function">
    <text evidence="5">Catalyzes the synthesis of 5,6-dihydrouridine (D), a modified base found in the D-loop of most tRNAs, via the reduction of the C5-C6 double bond in target uridines.</text>
</comment>
<dbReference type="PANTHER" id="PTHR11082:SF25">
    <property type="entry name" value="DUS-LIKE FMN-BINDING DOMAIN-CONTAINING PROTEIN"/>
    <property type="match status" value="1"/>
</dbReference>
<dbReference type="InterPro" id="IPR013785">
    <property type="entry name" value="Aldolase_TIM"/>
</dbReference>
<evidence type="ECO:0000256" key="4">
    <source>
        <dbReference type="ARBA" id="ARBA00023002"/>
    </source>
</evidence>
<keyword evidence="4 5" id="KW-0560">Oxidoreductase</keyword>
<reference evidence="8" key="1">
    <citation type="journal article" date="2019" name="Int. J. Syst. Evol. Microbiol.">
        <title>The Global Catalogue of Microorganisms (GCM) 10K type strain sequencing project: providing services to taxonomists for standard genome sequencing and annotation.</title>
        <authorList>
            <consortium name="The Broad Institute Genomics Platform"/>
            <consortium name="The Broad Institute Genome Sequencing Center for Infectious Disease"/>
            <person name="Wu L."/>
            <person name="Ma J."/>
        </authorList>
    </citation>
    <scope>NUCLEOTIDE SEQUENCE [LARGE SCALE GENOMIC DNA]</scope>
    <source>
        <strain evidence="8">CGMCC 4.7106</strain>
    </source>
</reference>
<keyword evidence="2 5" id="KW-0288">FMN</keyword>
<evidence type="ECO:0000256" key="3">
    <source>
        <dbReference type="ARBA" id="ARBA00022694"/>
    </source>
</evidence>
<proteinExistence type="inferred from homology"/>
<organism evidence="7 8">
    <name type="scientific">Luteolibacter algae</name>
    <dbReference type="NCBI Taxonomy" id="454151"/>
    <lineage>
        <taxon>Bacteria</taxon>
        <taxon>Pseudomonadati</taxon>
        <taxon>Verrucomicrobiota</taxon>
        <taxon>Verrucomicrobiia</taxon>
        <taxon>Verrucomicrobiales</taxon>
        <taxon>Verrucomicrobiaceae</taxon>
        <taxon>Luteolibacter</taxon>
    </lineage>
</organism>
<dbReference type="Pfam" id="PF01207">
    <property type="entry name" value="Dus"/>
    <property type="match status" value="1"/>
</dbReference>
<dbReference type="InterPro" id="IPR001269">
    <property type="entry name" value="DUS_fam"/>
</dbReference>
<keyword evidence="8" id="KW-1185">Reference proteome</keyword>
<dbReference type="GO" id="GO:0016491">
    <property type="term" value="F:oxidoreductase activity"/>
    <property type="evidence" value="ECO:0007669"/>
    <property type="project" value="UniProtKB-KW"/>
</dbReference>
<keyword evidence="3 5" id="KW-0819">tRNA processing</keyword>
<evidence type="ECO:0000256" key="2">
    <source>
        <dbReference type="ARBA" id="ARBA00022643"/>
    </source>
</evidence>
<evidence type="ECO:0000256" key="5">
    <source>
        <dbReference type="PIRNR" id="PIRNR006621"/>
    </source>
</evidence>
<feature type="domain" description="DUS-like FMN-binding" evidence="6">
    <location>
        <begin position="14"/>
        <end position="316"/>
    </location>
</feature>
<name>A0ABW5D762_9BACT</name>
<accession>A0ABW5D762</accession>
<dbReference type="RefSeq" id="WP_386818085.1">
    <property type="nucleotide sequence ID" value="NZ_JBHUIT010000002.1"/>
</dbReference>
<dbReference type="SUPFAM" id="SSF51395">
    <property type="entry name" value="FMN-linked oxidoreductases"/>
    <property type="match status" value="1"/>
</dbReference>
<dbReference type="CDD" id="cd02801">
    <property type="entry name" value="DUS_like_FMN"/>
    <property type="match status" value="1"/>
</dbReference>
<gene>
    <name evidence="7" type="ORF">ACFSSA_01950</name>
</gene>
<dbReference type="InterPro" id="IPR035587">
    <property type="entry name" value="DUS-like_FMN-bd"/>
</dbReference>
<dbReference type="PIRSF" id="PIRSF006621">
    <property type="entry name" value="Dus"/>
    <property type="match status" value="1"/>
</dbReference>
<dbReference type="Proteomes" id="UP001597375">
    <property type="component" value="Unassembled WGS sequence"/>
</dbReference>
<protein>
    <recommendedName>
        <fullName evidence="5">tRNA-dihydrouridine synthase</fullName>
        <ecNumber evidence="5">1.3.1.-</ecNumber>
    </recommendedName>
</protein>
<keyword evidence="1 5" id="KW-0285">Flavoprotein</keyword>